<reference evidence="2 3" key="1">
    <citation type="submission" date="2021-01" db="EMBL/GenBank/DDBJ databases">
        <title>Whole genome shotgun sequence of Catellatospora citrea NBRC 14495.</title>
        <authorList>
            <person name="Komaki H."/>
            <person name="Tamura T."/>
        </authorList>
    </citation>
    <scope>NUCLEOTIDE SEQUENCE [LARGE SCALE GENOMIC DNA]</scope>
    <source>
        <strain evidence="2 3">NBRC 14495</strain>
    </source>
</reference>
<comment type="caution">
    <text evidence="2">The sequence shown here is derived from an EMBL/GenBank/DDBJ whole genome shotgun (WGS) entry which is preliminary data.</text>
</comment>
<dbReference type="Pfam" id="PF01370">
    <property type="entry name" value="Epimerase"/>
    <property type="match status" value="1"/>
</dbReference>
<evidence type="ECO:0000313" key="3">
    <source>
        <dbReference type="Proteomes" id="UP000659904"/>
    </source>
</evidence>
<dbReference type="PANTHER" id="PTHR48079:SF6">
    <property type="entry name" value="NAD(P)-BINDING DOMAIN-CONTAINING PROTEIN-RELATED"/>
    <property type="match status" value="1"/>
</dbReference>
<dbReference type="GO" id="GO:0004029">
    <property type="term" value="F:aldehyde dehydrogenase (NAD+) activity"/>
    <property type="evidence" value="ECO:0007669"/>
    <property type="project" value="TreeGrafter"/>
</dbReference>
<dbReference type="InterPro" id="IPR036291">
    <property type="entry name" value="NAD(P)-bd_dom_sf"/>
</dbReference>
<dbReference type="EMBL" id="BONH01000004">
    <property type="protein sequence ID" value="GIF96394.1"/>
    <property type="molecule type" value="Genomic_DNA"/>
</dbReference>
<dbReference type="InterPro" id="IPR001509">
    <property type="entry name" value="Epimerase_deHydtase"/>
</dbReference>
<name>A0A8J3KIA9_9ACTN</name>
<keyword evidence="3" id="KW-1185">Reference proteome</keyword>
<dbReference type="PANTHER" id="PTHR48079">
    <property type="entry name" value="PROTEIN YEEZ"/>
    <property type="match status" value="1"/>
</dbReference>
<organism evidence="2 3">
    <name type="scientific">Catellatospora citrea</name>
    <dbReference type="NCBI Taxonomy" id="53366"/>
    <lineage>
        <taxon>Bacteria</taxon>
        <taxon>Bacillati</taxon>
        <taxon>Actinomycetota</taxon>
        <taxon>Actinomycetes</taxon>
        <taxon>Micromonosporales</taxon>
        <taxon>Micromonosporaceae</taxon>
        <taxon>Catellatospora</taxon>
    </lineage>
</organism>
<accession>A0A8J3KIA9</accession>
<protein>
    <submittedName>
        <fullName evidence="2">Reductase</fullName>
    </submittedName>
</protein>
<dbReference type="InterPro" id="IPR051783">
    <property type="entry name" value="NAD(P)-dependent_oxidoreduct"/>
</dbReference>
<dbReference type="Proteomes" id="UP000659904">
    <property type="component" value="Unassembled WGS sequence"/>
</dbReference>
<dbReference type="AlphaFoldDB" id="A0A8J3KIA9"/>
<dbReference type="RefSeq" id="WP_120320600.1">
    <property type="nucleotide sequence ID" value="NZ_BONH01000004.1"/>
</dbReference>
<feature type="domain" description="NAD-dependent epimerase/dehydratase" evidence="1">
    <location>
        <begin position="4"/>
        <end position="208"/>
    </location>
</feature>
<dbReference type="GO" id="GO:0005737">
    <property type="term" value="C:cytoplasm"/>
    <property type="evidence" value="ECO:0007669"/>
    <property type="project" value="TreeGrafter"/>
</dbReference>
<dbReference type="Gene3D" id="3.40.50.720">
    <property type="entry name" value="NAD(P)-binding Rossmann-like Domain"/>
    <property type="match status" value="1"/>
</dbReference>
<gene>
    <name evidence="2" type="ORF">Cci01nite_14880</name>
</gene>
<dbReference type="SUPFAM" id="SSF51735">
    <property type="entry name" value="NAD(P)-binding Rossmann-fold domains"/>
    <property type="match status" value="1"/>
</dbReference>
<evidence type="ECO:0000313" key="2">
    <source>
        <dbReference type="EMBL" id="GIF96394.1"/>
    </source>
</evidence>
<evidence type="ECO:0000259" key="1">
    <source>
        <dbReference type="Pfam" id="PF01370"/>
    </source>
</evidence>
<proteinExistence type="predicted"/>
<sequence>MRLLILGGTRFLGRALATDAVSRGWEVTAFHRGVSGPPPAGVAAVHGDRTQPGDLAPLAHRAWDAVVDTWDGPPQVVARSAAALEPACGRYVHVSSRSVYRDLSTRGLTELSPLVSVDGDTFGARKAAAEHAVLATYGDRALLARPGLVLGPHEQPERLVWWLRRLARGGDVPVPGPPELGLQCIDVRDLARWLLDAARSGLSGAYNVVSRPGHTTMGALLSTCAEASGSRARLRWVPTATVLAAGVRPWSDLPIWVPEDSDVRGLHETDAERAHATGLRCRPIAQTVAATWDWLTSTPGPVPAGGLGPEREAAILPGLDER</sequence>